<dbReference type="Pfam" id="PF00296">
    <property type="entry name" value="Bac_luciferase"/>
    <property type="match status" value="1"/>
</dbReference>
<dbReference type="Gene3D" id="3.20.20.30">
    <property type="entry name" value="Luciferase-like domain"/>
    <property type="match status" value="1"/>
</dbReference>
<dbReference type="Proteomes" id="UP000199601">
    <property type="component" value="Unassembled WGS sequence"/>
</dbReference>
<keyword evidence="4" id="KW-0503">Monooxygenase</keyword>
<evidence type="ECO:0000256" key="3">
    <source>
        <dbReference type="ARBA" id="ARBA00023002"/>
    </source>
</evidence>
<feature type="domain" description="Luciferase-like" evidence="5">
    <location>
        <begin position="24"/>
        <end position="246"/>
    </location>
</feature>
<keyword evidence="1" id="KW-0285">Flavoprotein</keyword>
<name>A0A0U1DLQ2_9MYCO</name>
<evidence type="ECO:0000259" key="5">
    <source>
        <dbReference type="Pfam" id="PF00296"/>
    </source>
</evidence>
<keyword evidence="3" id="KW-0560">Oxidoreductase</keyword>
<dbReference type="RefSeq" id="WP_208859428.1">
    <property type="nucleotide sequence ID" value="NZ_CTEC01000002.1"/>
</dbReference>
<gene>
    <name evidence="6" type="ORF">BN000_04313</name>
</gene>
<sequence length="303" mass="32857">MTLKFNLLFPMRAVKHWDRWSEGASIGEIAKLVEDAGFDGFSMSEHPYPDKDWLAHGGHHAFDPFVSLSFAAAATRTLRVITFVMVAGYRNPYLAAKAAASLDMLSGGRFTLGTAAGYLKSEFDALGAEFPRRGQLMDEAIEAWKRTWAGQEHLGGEFGVANHVALPLPRTPGGPPVWIGGNGAAARRRVVEVADGWIPMAASGEVTEITRTRALEQIEVLADWIAEVNTRRAERGREAAEVAFMPFETDLLAQGCDAFCSAVQPKLSAYAGAGVTWITLEPASRSLTDFRADIQTLSCLVGD</sequence>
<evidence type="ECO:0000256" key="1">
    <source>
        <dbReference type="ARBA" id="ARBA00022630"/>
    </source>
</evidence>
<evidence type="ECO:0000256" key="2">
    <source>
        <dbReference type="ARBA" id="ARBA00022643"/>
    </source>
</evidence>
<dbReference type="InterPro" id="IPR019921">
    <property type="entry name" value="Lucif-like_OxRdtase_Rv2161c"/>
</dbReference>
<dbReference type="GO" id="GO:0008726">
    <property type="term" value="F:alkanesulfonate monooxygenase activity"/>
    <property type="evidence" value="ECO:0007669"/>
    <property type="project" value="TreeGrafter"/>
</dbReference>
<keyword evidence="7" id="KW-1185">Reference proteome</keyword>
<dbReference type="InterPro" id="IPR011251">
    <property type="entry name" value="Luciferase-like_dom"/>
</dbReference>
<accession>A0A0U1DLQ2</accession>
<protein>
    <submittedName>
        <fullName evidence="6">Luciferase family protein</fullName>
    </submittedName>
</protein>
<evidence type="ECO:0000256" key="4">
    <source>
        <dbReference type="ARBA" id="ARBA00023033"/>
    </source>
</evidence>
<dbReference type="NCBIfam" id="TIGR03619">
    <property type="entry name" value="F420_Rv2161c"/>
    <property type="match status" value="1"/>
</dbReference>
<proteinExistence type="predicted"/>
<dbReference type="AlphaFoldDB" id="A0A0U1DLQ2"/>
<dbReference type="EMBL" id="CTEC01000002">
    <property type="protein sequence ID" value="CQD18810.1"/>
    <property type="molecule type" value="Genomic_DNA"/>
</dbReference>
<reference evidence="7" key="1">
    <citation type="submission" date="2015-03" db="EMBL/GenBank/DDBJ databases">
        <authorList>
            <person name="Urmite Genomes"/>
        </authorList>
    </citation>
    <scope>NUCLEOTIDE SEQUENCE [LARGE SCALE GENOMIC DNA]</scope>
    <source>
        <strain evidence="7">CSUR P1344</strain>
    </source>
</reference>
<dbReference type="SUPFAM" id="SSF51679">
    <property type="entry name" value="Bacterial luciferase-like"/>
    <property type="match status" value="1"/>
</dbReference>
<evidence type="ECO:0000313" key="6">
    <source>
        <dbReference type="EMBL" id="CQD18810.1"/>
    </source>
</evidence>
<keyword evidence="2" id="KW-0288">FMN</keyword>
<dbReference type="InterPro" id="IPR050172">
    <property type="entry name" value="SsuD_RutA_monooxygenase"/>
</dbReference>
<dbReference type="PANTHER" id="PTHR42847:SF4">
    <property type="entry name" value="ALKANESULFONATE MONOOXYGENASE-RELATED"/>
    <property type="match status" value="1"/>
</dbReference>
<organism evidence="6 7">
    <name type="scientific">Mycobacterium europaeum</name>
    <dbReference type="NCBI Taxonomy" id="761804"/>
    <lineage>
        <taxon>Bacteria</taxon>
        <taxon>Bacillati</taxon>
        <taxon>Actinomycetota</taxon>
        <taxon>Actinomycetes</taxon>
        <taxon>Mycobacteriales</taxon>
        <taxon>Mycobacteriaceae</taxon>
        <taxon>Mycobacterium</taxon>
        <taxon>Mycobacterium simiae complex</taxon>
    </lineage>
</organism>
<dbReference type="GO" id="GO:0046306">
    <property type="term" value="P:alkanesulfonate catabolic process"/>
    <property type="evidence" value="ECO:0007669"/>
    <property type="project" value="TreeGrafter"/>
</dbReference>
<dbReference type="PANTHER" id="PTHR42847">
    <property type="entry name" value="ALKANESULFONATE MONOOXYGENASE"/>
    <property type="match status" value="1"/>
</dbReference>
<dbReference type="InterPro" id="IPR036661">
    <property type="entry name" value="Luciferase-like_sf"/>
</dbReference>
<evidence type="ECO:0000313" key="7">
    <source>
        <dbReference type="Proteomes" id="UP000199601"/>
    </source>
</evidence>